<feature type="region of interest" description="Disordered" evidence="1">
    <location>
        <begin position="154"/>
        <end position="248"/>
    </location>
</feature>
<feature type="region of interest" description="Disordered" evidence="1">
    <location>
        <begin position="318"/>
        <end position="355"/>
    </location>
</feature>
<sequence>MAYYASSIDDSDSAFIYSGGWELVTEDGDWRGTMHSTYTPGSYARVRFTGSRVAAVFTIPTGDGNSIAASFSIDNGPAVTRSRATTGPVQWNYLLFDSGPLPYGNHLLVITYASTEGYLRIDRVDYDPTPNSAPTSAPPVVSKTTTVQAPPTTVIVVTSGPPNSNTPPASVGPSSTPSATEPSSRPAASWVAQPPNTNSNSNPNPNSTPVSGAPSVPTSLSTATPTSPIDANAAPNPTTGTQSKSSGPSAALIGGVLGAVVVILLILLAGIFIVRQRRKHARSRANSTNGAAPNTPTSTVPTPFDVSMRNMSTAHLVSRGHMTSPSGSGTDYSSPTSNMYTSGQASASTSASLATHHRPDAAFDSTMMASAKQVEHLQESQTSTTSPGASSEYASYGTNPQRLSAFTDYVPPPAYQ</sequence>
<feature type="compositionally biased region" description="Low complexity" evidence="1">
    <location>
        <begin position="173"/>
        <end position="228"/>
    </location>
</feature>
<feature type="transmembrane region" description="Helical" evidence="2">
    <location>
        <begin position="251"/>
        <end position="274"/>
    </location>
</feature>
<feature type="compositionally biased region" description="Polar residues" evidence="1">
    <location>
        <begin position="235"/>
        <end position="248"/>
    </location>
</feature>
<dbReference type="Proteomes" id="UP000567179">
    <property type="component" value="Unassembled WGS sequence"/>
</dbReference>
<keyword evidence="2" id="KW-0812">Transmembrane</keyword>
<dbReference type="EMBL" id="JAACJJ010000058">
    <property type="protein sequence ID" value="KAF5309896.1"/>
    <property type="molecule type" value="Genomic_DNA"/>
</dbReference>
<proteinExistence type="predicted"/>
<evidence type="ECO:0000313" key="4">
    <source>
        <dbReference type="Proteomes" id="UP000567179"/>
    </source>
</evidence>
<dbReference type="OrthoDB" id="3004867at2759"/>
<keyword evidence="2" id="KW-1133">Transmembrane helix</keyword>
<evidence type="ECO:0000313" key="3">
    <source>
        <dbReference type="EMBL" id="KAF5309896.1"/>
    </source>
</evidence>
<feature type="compositionally biased region" description="Polar residues" evidence="1">
    <location>
        <begin position="284"/>
        <end position="301"/>
    </location>
</feature>
<feature type="compositionally biased region" description="Polar residues" evidence="1">
    <location>
        <begin position="379"/>
        <end position="404"/>
    </location>
</feature>
<feature type="region of interest" description="Disordered" evidence="1">
    <location>
        <begin position="129"/>
        <end position="148"/>
    </location>
</feature>
<feature type="compositionally biased region" description="Polar residues" evidence="1">
    <location>
        <begin position="318"/>
        <end position="344"/>
    </location>
</feature>
<reference evidence="3 4" key="1">
    <citation type="journal article" date="2020" name="ISME J.">
        <title>Uncovering the hidden diversity of litter-decomposition mechanisms in mushroom-forming fungi.</title>
        <authorList>
            <person name="Floudas D."/>
            <person name="Bentzer J."/>
            <person name="Ahren D."/>
            <person name="Johansson T."/>
            <person name="Persson P."/>
            <person name="Tunlid A."/>
        </authorList>
    </citation>
    <scope>NUCLEOTIDE SEQUENCE [LARGE SCALE GENOMIC DNA]</scope>
    <source>
        <strain evidence="3 4">CBS 101986</strain>
    </source>
</reference>
<protein>
    <submittedName>
        <fullName evidence="3">Uncharacterized protein</fullName>
    </submittedName>
</protein>
<feature type="compositionally biased region" description="Low complexity" evidence="1">
    <location>
        <begin position="129"/>
        <end position="141"/>
    </location>
</feature>
<keyword evidence="4" id="KW-1185">Reference proteome</keyword>
<evidence type="ECO:0000256" key="2">
    <source>
        <dbReference type="SAM" id="Phobius"/>
    </source>
</evidence>
<evidence type="ECO:0000256" key="1">
    <source>
        <dbReference type="SAM" id="MobiDB-lite"/>
    </source>
</evidence>
<keyword evidence="2" id="KW-0472">Membrane</keyword>
<feature type="compositionally biased region" description="Low complexity" evidence="1">
    <location>
        <begin position="345"/>
        <end position="354"/>
    </location>
</feature>
<dbReference type="Gene3D" id="2.60.120.260">
    <property type="entry name" value="Galactose-binding domain-like"/>
    <property type="match status" value="1"/>
</dbReference>
<feature type="region of interest" description="Disordered" evidence="1">
    <location>
        <begin position="283"/>
        <end position="305"/>
    </location>
</feature>
<name>A0A8H5ERQ9_9AGAR</name>
<accession>A0A8H5ERQ9</accession>
<feature type="region of interest" description="Disordered" evidence="1">
    <location>
        <begin position="370"/>
        <end position="416"/>
    </location>
</feature>
<dbReference type="AlphaFoldDB" id="A0A8H5ERQ9"/>
<comment type="caution">
    <text evidence="3">The sequence shown here is derived from an EMBL/GenBank/DDBJ whole genome shotgun (WGS) entry which is preliminary data.</text>
</comment>
<organism evidence="3 4">
    <name type="scientific">Psilocybe cf. subviscida</name>
    <dbReference type="NCBI Taxonomy" id="2480587"/>
    <lineage>
        <taxon>Eukaryota</taxon>
        <taxon>Fungi</taxon>
        <taxon>Dikarya</taxon>
        <taxon>Basidiomycota</taxon>
        <taxon>Agaricomycotina</taxon>
        <taxon>Agaricomycetes</taxon>
        <taxon>Agaricomycetidae</taxon>
        <taxon>Agaricales</taxon>
        <taxon>Agaricineae</taxon>
        <taxon>Strophariaceae</taxon>
        <taxon>Psilocybe</taxon>
    </lineage>
</organism>
<gene>
    <name evidence="3" type="ORF">D9619_010384</name>
</gene>